<accession>A0A1B0BD39</accession>
<protein>
    <submittedName>
        <fullName evidence="1">Uncharacterized protein</fullName>
    </submittedName>
</protein>
<evidence type="ECO:0000313" key="1">
    <source>
        <dbReference type="EnsemblMetazoa" id="GPPI026222-PA"/>
    </source>
</evidence>
<dbReference type="AlphaFoldDB" id="A0A1B0BD39"/>
<dbReference type="EMBL" id="JXJN01012273">
    <property type="status" value="NOT_ANNOTATED_CDS"/>
    <property type="molecule type" value="Genomic_DNA"/>
</dbReference>
<evidence type="ECO:0000313" key="2">
    <source>
        <dbReference type="Proteomes" id="UP000092460"/>
    </source>
</evidence>
<dbReference type="Proteomes" id="UP000092460">
    <property type="component" value="Unassembled WGS sequence"/>
</dbReference>
<name>A0A1B0BD39_9MUSC</name>
<sequence>MIAHLPETRLEDFDRNYQSWNATRNKRTQRKTETPNGGISSLLVKIISVILPITTKQSKRLKRETK</sequence>
<keyword evidence="2" id="KW-1185">Reference proteome</keyword>
<dbReference type="VEuPathDB" id="VectorBase:GPPI026222"/>
<reference evidence="2" key="1">
    <citation type="submission" date="2015-01" db="EMBL/GenBank/DDBJ databases">
        <authorList>
            <person name="Aksoy S."/>
            <person name="Warren W."/>
            <person name="Wilson R.K."/>
        </authorList>
    </citation>
    <scope>NUCLEOTIDE SEQUENCE [LARGE SCALE GENOMIC DNA]</scope>
    <source>
        <strain evidence="2">IAEA</strain>
    </source>
</reference>
<proteinExistence type="predicted"/>
<dbReference type="EnsemblMetazoa" id="GPPI026222-RA">
    <property type="protein sequence ID" value="GPPI026222-PA"/>
    <property type="gene ID" value="GPPI026222"/>
</dbReference>
<reference evidence="1" key="2">
    <citation type="submission" date="2020-05" db="UniProtKB">
        <authorList>
            <consortium name="EnsemblMetazoa"/>
        </authorList>
    </citation>
    <scope>IDENTIFICATION</scope>
    <source>
        <strain evidence="1">IAEA</strain>
    </source>
</reference>
<organism evidence="1 2">
    <name type="scientific">Glossina palpalis gambiensis</name>
    <dbReference type="NCBI Taxonomy" id="67801"/>
    <lineage>
        <taxon>Eukaryota</taxon>
        <taxon>Metazoa</taxon>
        <taxon>Ecdysozoa</taxon>
        <taxon>Arthropoda</taxon>
        <taxon>Hexapoda</taxon>
        <taxon>Insecta</taxon>
        <taxon>Pterygota</taxon>
        <taxon>Neoptera</taxon>
        <taxon>Endopterygota</taxon>
        <taxon>Diptera</taxon>
        <taxon>Brachycera</taxon>
        <taxon>Muscomorpha</taxon>
        <taxon>Hippoboscoidea</taxon>
        <taxon>Glossinidae</taxon>
        <taxon>Glossina</taxon>
    </lineage>
</organism>